<dbReference type="Pfam" id="PF15341">
    <property type="entry name" value="SLX9"/>
    <property type="match status" value="1"/>
</dbReference>
<dbReference type="AlphaFoldDB" id="A0A9P4XXD4"/>
<accession>A0A9P4XXD4</accession>
<dbReference type="EMBL" id="MU032350">
    <property type="protein sequence ID" value="KAF3762748.1"/>
    <property type="molecule type" value="Genomic_DNA"/>
</dbReference>
<dbReference type="GO" id="GO:0030686">
    <property type="term" value="C:90S preribosome"/>
    <property type="evidence" value="ECO:0007669"/>
    <property type="project" value="InterPro"/>
</dbReference>
<feature type="compositionally biased region" description="Low complexity" evidence="5">
    <location>
        <begin position="61"/>
        <end position="70"/>
    </location>
</feature>
<evidence type="ECO:0000313" key="6">
    <source>
        <dbReference type="EMBL" id="KAF3762748.1"/>
    </source>
</evidence>
<keyword evidence="7" id="KW-1185">Reference proteome</keyword>
<gene>
    <name evidence="6" type="ORF">M406DRAFT_280898</name>
</gene>
<evidence type="ECO:0000256" key="2">
    <source>
        <dbReference type="ARBA" id="ARBA00011022"/>
    </source>
</evidence>
<organism evidence="6 7">
    <name type="scientific">Cryphonectria parasitica (strain ATCC 38755 / EP155)</name>
    <dbReference type="NCBI Taxonomy" id="660469"/>
    <lineage>
        <taxon>Eukaryota</taxon>
        <taxon>Fungi</taxon>
        <taxon>Dikarya</taxon>
        <taxon>Ascomycota</taxon>
        <taxon>Pezizomycotina</taxon>
        <taxon>Sordariomycetes</taxon>
        <taxon>Sordariomycetidae</taxon>
        <taxon>Diaporthales</taxon>
        <taxon>Cryphonectriaceae</taxon>
        <taxon>Cryphonectria-Endothia species complex</taxon>
        <taxon>Cryphonectria</taxon>
    </lineage>
</organism>
<dbReference type="GO" id="GO:0005730">
    <property type="term" value="C:nucleolus"/>
    <property type="evidence" value="ECO:0007669"/>
    <property type="project" value="UniProtKB-SubCell"/>
</dbReference>
<feature type="region of interest" description="Disordered" evidence="5">
    <location>
        <begin position="1"/>
        <end position="91"/>
    </location>
</feature>
<proteinExistence type="inferred from homology"/>
<comment type="subcellular location">
    <subcellularLocation>
        <location evidence="1">Nucleus</location>
        <location evidence="1">Nucleolus</location>
    </subcellularLocation>
</comment>
<dbReference type="InterPro" id="IPR028160">
    <property type="entry name" value="Slx9-like"/>
</dbReference>
<comment type="similarity">
    <text evidence="2">Belongs to the SLX9 family.</text>
</comment>
<evidence type="ECO:0000256" key="1">
    <source>
        <dbReference type="ARBA" id="ARBA00004604"/>
    </source>
</evidence>
<protein>
    <recommendedName>
        <fullName evidence="3">Ribosome biogenesis protein SLX9</fullName>
    </recommendedName>
</protein>
<dbReference type="GeneID" id="63835552"/>
<evidence type="ECO:0000256" key="5">
    <source>
        <dbReference type="SAM" id="MobiDB-lite"/>
    </source>
</evidence>
<evidence type="ECO:0000313" key="7">
    <source>
        <dbReference type="Proteomes" id="UP000803844"/>
    </source>
</evidence>
<evidence type="ECO:0000256" key="4">
    <source>
        <dbReference type="ARBA" id="ARBA00023242"/>
    </source>
</evidence>
<dbReference type="Proteomes" id="UP000803844">
    <property type="component" value="Unassembled WGS sequence"/>
</dbReference>
<evidence type="ECO:0000256" key="3">
    <source>
        <dbReference type="ARBA" id="ARBA00021321"/>
    </source>
</evidence>
<sequence>MAPTAPSTKRKSLRLKATERLANPLAPRKVHRPDSAVTDSFLDTKADRARIRRATFISRITKPSSTASSRSSRKNAKRHESRRRREAQAEAAVAMGGLADALPELTAEEVGAGEAARGGKVRHRSLGSRPGALRRKERVVRGEMERFGLSLAQLSSVKEEGARSAAASATGAGAGAGTGDTAMAGAEGVPAAAASTSANRFAALRGFISATMEQNPAFANR</sequence>
<reference evidence="6" key="1">
    <citation type="journal article" date="2020" name="Phytopathology">
        <title>Genome sequence of the chestnut blight fungus Cryphonectria parasitica EP155: A fundamental resource for an archetypical invasive plant pathogen.</title>
        <authorList>
            <person name="Crouch J.A."/>
            <person name="Dawe A."/>
            <person name="Aerts A."/>
            <person name="Barry K."/>
            <person name="Churchill A.C.L."/>
            <person name="Grimwood J."/>
            <person name="Hillman B."/>
            <person name="Milgroom M.G."/>
            <person name="Pangilinan J."/>
            <person name="Smith M."/>
            <person name="Salamov A."/>
            <person name="Schmutz J."/>
            <person name="Yadav J."/>
            <person name="Grigoriev I.V."/>
            <person name="Nuss D."/>
        </authorList>
    </citation>
    <scope>NUCLEOTIDE SEQUENCE</scope>
    <source>
        <strain evidence="6">EP155</strain>
    </source>
</reference>
<name>A0A9P4XXD4_CRYP1</name>
<comment type="caution">
    <text evidence="6">The sequence shown here is derived from an EMBL/GenBank/DDBJ whole genome shotgun (WGS) entry which is preliminary data.</text>
</comment>
<feature type="compositionally biased region" description="Basic residues" evidence="5">
    <location>
        <begin position="71"/>
        <end position="85"/>
    </location>
</feature>
<dbReference type="RefSeq" id="XP_040773727.1">
    <property type="nucleotide sequence ID" value="XM_040918423.1"/>
</dbReference>
<feature type="non-terminal residue" evidence="6">
    <location>
        <position position="221"/>
    </location>
</feature>
<dbReference type="GO" id="GO:0000462">
    <property type="term" value="P:maturation of SSU-rRNA from tricistronic rRNA transcript (SSU-rRNA, 5.8S rRNA, LSU-rRNA)"/>
    <property type="evidence" value="ECO:0007669"/>
    <property type="project" value="InterPro"/>
</dbReference>
<keyword evidence="4" id="KW-0539">Nucleus</keyword>
<dbReference type="OrthoDB" id="5429132at2759"/>
<dbReference type="GO" id="GO:0030688">
    <property type="term" value="C:preribosome, small subunit precursor"/>
    <property type="evidence" value="ECO:0007669"/>
    <property type="project" value="InterPro"/>
</dbReference>